<evidence type="ECO:0000313" key="1">
    <source>
        <dbReference type="EMBL" id="KAK3074297.1"/>
    </source>
</evidence>
<sequence length="216" mass="23497">MGVDSVPWRHSLAKTQSSQQASTQAEEVKTPQDREQEARTPAVSFYSTVTSAIIPSKGVLRDITIVTPLVMALFGGNIHLPEKSDTLLIDGLEFQVSGGPEAARTIVELRQALSAIIKDALQDLVLGRLPRSSDASQRRENFLQGVVDLLNYDKDLPLQVAESDGVGLDEFRAVDRKDAGREEDVLSEEEVDDAYQQGLGFDDSLSPDASGSKNDQ</sequence>
<proteinExistence type="predicted"/>
<reference evidence="1" key="1">
    <citation type="submission" date="2024-09" db="EMBL/GenBank/DDBJ databases">
        <title>Black Yeasts Isolated from many extreme environments.</title>
        <authorList>
            <person name="Coleine C."/>
            <person name="Stajich J.E."/>
            <person name="Selbmann L."/>
        </authorList>
    </citation>
    <scope>NUCLEOTIDE SEQUENCE</scope>
    <source>
        <strain evidence="1">CCFEE 5737</strain>
    </source>
</reference>
<gene>
    <name evidence="1" type="ORF">LTS18_014277</name>
</gene>
<dbReference type="Proteomes" id="UP001186974">
    <property type="component" value="Unassembled WGS sequence"/>
</dbReference>
<dbReference type="EMBL" id="JAWDJW010004534">
    <property type="protein sequence ID" value="KAK3074297.1"/>
    <property type="molecule type" value="Genomic_DNA"/>
</dbReference>
<evidence type="ECO:0000313" key="2">
    <source>
        <dbReference type="Proteomes" id="UP001186974"/>
    </source>
</evidence>
<organism evidence="1 2">
    <name type="scientific">Coniosporium uncinatum</name>
    <dbReference type="NCBI Taxonomy" id="93489"/>
    <lineage>
        <taxon>Eukaryota</taxon>
        <taxon>Fungi</taxon>
        <taxon>Dikarya</taxon>
        <taxon>Ascomycota</taxon>
        <taxon>Pezizomycotina</taxon>
        <taxon>Dothideomycetes</taxon>
        <taxon>Dothideomycetes incertae sedis</taxon>
        <taxon>Coniosporium</taxon>
    </lineage>
</organism>
<accession>A0ACC3DHF7</accession>
<feature type="non-terminal residue" evidence="1">
    <location>
        <position position="216"/>
    </location>
</feature>
<protein>
    <submittedName>
        <fullName evidence="1">Uncharacterized protein</fullName>
    </submittedName>
</protein>
<comment type="caution">
    <text evidence="1">The sequence shown here is derived from an EMBL/GenBank/DDBJ whole genome shotgun (WGS) entry which is preliminary data.</text>
</comment>
<keyword evidence="2" id="KW-1185">Reference proteome</keyword>
<name>A0ACC3DHF7_9PEZI</name>